<keyword evidence="2" id="KW-0472">Membrane</keyword>
<evidence type="ECO:0000256" key="1">
    <source>
        <dbReference type="SAM" id="MobiDB-lite"/>
    </source>
</evidence>
<evidence type="ECO:0000313" key="3">
    <source>
        <dbReference type="EMBL" id="ART74880.1"/>
    </source>
</evidence>
<evidence type="ECO:0000313" key="4">
    <source>
        <dbReference type="Proteomes" id="UP000195573"/>
    </source>
</evidence>
<feature type="region of interest" description="Disordered" evidence="1">
    <location>
        <begin position="346"/>
        <end position="368"/>
    </location>
</feature>
<dbReference type="Proteomes" id="UP000195573">
    <property type="component" value="Chromosome"/>
</dbReference>
<feature type="transmembrane region" description="Helical" evidence="2">
    <location>
        <begin position="245"/>
        <end position="264"/>
    </location>
</feature>
<keyword evidence="2" id="KW-0812">Transmembrane</keyword>
<sequence>MNLLDFIPQIPIDQKYWFVRTNSGDYYDDFVNEGFIGIGWNKITNEYFKDNRPLGVVVKERYPDTIKYNHVANQIDTFSRGIKKGDIVLIPSTKSTFIHFGIVQDNEAYEEEEIPVELEDIDNHPELEFNFEGVCPYRKRRRVKWIDVKKRDKLDPQLYRLIYSQQTITDAKPYSVFIERALYDFFIKGDKCHMVLHVEKKGDIKGNHLVPFMADVLNIANSNLEEKEEGVDLKVRVQSEGTIELIGLIPVIIIASVTIVGILGGRAKVLGMEIDTPGIIGRVLEWKEKNQEIKPKNQQVQEAQQVSQIPEQQQARLKSNAEELDIKLPENLEKSLKEYLVQLTQDNNDQSSSKKKVVSENIQKDEEY</sequence>
<keyword evidence="4" id="KW-1185">Reference proteome</keyword>
<protein>
    <submittedName>
        <fullName evidence="3">Uncharacterized protein</fullName>
    </submittedName>
</protein>
<dbReference type="GeneID" id="96737200"/>
<dbReference type="EMBL" id="CP020880">
    <property type="protein sequence ID" value="ART74880.1"/>
    <property type="molecule type" value="Genomic_DNA"/>
</dbReference>
<accession>A0ABM6KEY6</accession>
<organism evidence="3 4">
    <name type="scientific">Sutcliffiella horikoshii</name>
    <dbReference type="NCBI Taxonomy" id="79883"/>
    <lineage>
        <taxon>Bacteria</taxon>
        <taxon>Bacillati</taxon>
        <taxon>Bacillota</taxon>
        <taxon>Bacilli</taxon>
        <taxon>Bacillales</taxon>
        <taxon>Bacillaceae</taxon>
        <taxon>Sutcliffiella</taxon>
    </lineage>
</organism>
<dbReference type="RefSeq" id="WP_088016841.1">
    <property type="nucleotide sequence ID" value="NZ_CP020880.1"/>
</dbReference>
<reference evidence="3 4" key="1">
    <citation type="submission" date="2017-04" db="EMBL/GenBank/DDBJ databases">
        <title>Complete Genome Sequence of the Bacillus horikoshii 20a strain from Cuatro Cienegas, Coahuila, Mexico.</title>
        <authorList>
            <person name="Zarza E."/>
            <person name="Alcaraz L.D."/>
            <person name="Aguilar-Salinas B."/>
            <person name="Islas A."/>
            <person name="Olmedo-Alvarez G."/>
        </authorList>
    </citation>
    <scope>NUCLEOTIDE SEQUENCE [LARGE SCALE GENOMIC DNA]</scope>
    <source>
        <strain evidence="3 4">20a</strain>
    </source>
</reference>
<evidence type="ECO:0000256" key="2">
    <source>
        <dbReference type="SAM" id="Phobius"/>
    </source>
</evidence>
<name>A0ABM6KEY6_9BACI</name>
<keyword evidence="2" id="KW-1133">Transmembrane helix</keyword>
<proteinExistence type="predicted"/>
<gene>
    <name evidence="3" type="ORF">B4U37_01930</name>
</gene>